<organism evidence="2 3">
    <name type="scientific">Perca flavescens</name>
    <name type="common">American yellow perch</name>
    <name type="synonym">Morone flavescens</name>
    <dbReference type="NCBI Taxonomy" id="8167"/>
    <lineage>
        <taxon>Eukaryota</taxon>
        <taxon>Metazoa</taxon>
        <taxon>Chordata</taxon>
        <taxon>Craniata</taxon>
        <taxon>Vertebrata</taxon>
        <taxon>Euteleostomi</taxon>
        <taxon>Actinopterygii</taxon>
        <taxon>Neopterygii</taxon>
        <taxon>Teleostei</taxon>
        <taxon>Neoteleostei</taxon>
        <taxon>Acanthomorphata</taxon>
        <taxon>Eupercaria</taxon>
        <taxon>Perciformes</taxon>
        <taxon>Percoidei</taxon>
        <taxon>Percidae</taxon>
        <taxon>Percinae</taxon>
        <taxon>Perca</taxon>
    </lineage>
</organism>
<sequence length="149" mass="16248">MVGVSEEDQQEVFRCSGAPPSPSAAPSSHSTQEAPSSSPSPPPTQHTTTPSQLSITLPTSCFLLQRPPTKEATAVFITSMFSLITSPLRALCSLSVMGKLTVYRIGEDDWSKLSENDQLTTCFWTDSVMTVIMLHVSDSNQTHTKCKKW</sequence>
<accession>A0A484DDA1</accession>
<keyword evidence="3" id="KW-1185">Reference proteome</keyword>
<evidence type="ECO:0000313" key="2">
    <source>
        <dbReference type="EMBL" id="TDH13429.1"/>
    </source>
</evidence>
<gene>
    <name evidence="2" type="ORF">EPR50_G00057470</name>
</gene>
<comment type="caution">
    <text evidence="2">The sequence shown here is derived from an EMBL/GenBank/DDBJ whole genome shotgun (WGS) entry which is preliminary data.</text>
</comment>
<feature type="compositionally biased region" description="Acidic residues" evidence="1">
    <location>
        <begin position="1"/>
        <end position="10"/>
    </location>
</feature>
<feature type="compositionally biased region" description="Low complexity" evidence="1">
    <location>
        <begin position="24"/>
        <end position="37"/>
    </location>
</feature>
<evidence type="ECO:0000313" key="3">
    <source>
        <dbReference type="Proteomes" id="UP000295070"/>
    </source>
</evidence>
<evidence type="ECO:0000256" key="1">
    <source>
        <dbReference type="SAM" id="MobiDB-lite"/>
    </source>
</evidence>
<name>A0A484DDA1_PERFV</name>
<dbReference type="EMBL" id="SCKG01000005">
    <property type="protein sequence ID" value="TDH13429.1"/>
    <property type="molecule type" value="Genomic_DNA"/>
</dbReference>
<protein>
    <submittedName>
        <fullName evidence="2">Uncharacterized protein</fullName>
    </submittedName>
</protein>
<dbReference type="Proteomes" id="UP000295070">
    <property type="component" value="Chromosome 5"/>
</dbReference>
<reference evidence="2 3" key="1">
    <citation type="submission" date="2019-01" db="EMBL/GenBank/DDBJ databases">
        <title>A chromosome-scale genome assembly of the yellow perch, Perca flavescens.</title>
        <authorList>
            <person name="Feron R."/>
            <person name="Morvezen R."/>
            <person name="Bestin A."/>
            <person name="Haffray P."/>
            <person name="Klopp C."/>
            <person name="Zahm M."/>
            <person name="Cabau C."/>
            <person name="Roques C."/>
            <person name="Donnadieu C."/>
            <person name="Bouchez O."/>
            <person name="Christie M."/>
            <person name="Larson W."/>
            <person name="Guiguen Y."/>
        </authorList>
    </citation>
    <scope>NUCLEOTIDE SEQUENCE [LARGE SCALE GENOMIC DNA]</scope>
    <source>
        <strain evidence="2">YP-PL-M2</strain>
        <tissue evidence="2">Blood</tissue>
    </source>
</reference>
<feature type="region of interest" description="Disordered" evidence="1">
    <location>
        <begin position="1"/>
        <end position="52"/>
    </location>
</feature>
<dbReference type="AlphaFoldDB" id="A0A484DDA1"/>
<proteinExistence type="predicted"/>